<evidence type="ECO:0008006" key="4">
    <source>
        <dbReference type="Google" id="ProtNLM"/>
    </source>
</evidence>
<protein>
    <recommendedName>
        <fullName evidence="4">Lipoprotein</fullName>
    </recommendedName>
</protein>
<comment type="caution">
    <text evidence="2">The sequence shown here is derived from an EMBL/GenBank/DDBJ whole genome shotgun (WGS) entry which is preliminary data.</text>
</comment>
<accession>A0ABQ4DHY3</accession>
<evidence type="ECO:0000313" key="2">
    <source>
        <dbReference type="EMBL" id="GIG38964.1"/>
    </source>
</evidence>
<keyword evidence="1" id="KW-0732">Signal</keyword>
<keyword evidence="3" id="KW-1185">Reference proteome</keyword>
<dbReference type="Proteomes" id="UP000614741">
    <property type="component" value="Unassembled WGS sequence"/>
</dbReference>
<evidence type="ECO:0000313" key="3">
    <source>
        <dbReference type="Proteomes" id="UP000614741"/>
    </source>
</evidence>
<proteinExistence type="predicted"/>
<sequence length="117" mass="11795">MVGRGARAVGAALVVGVVALLGACGAQEPDVPEGAVHLRSGEPVEVDGLTLTAANFGEESISLIASDGQDYDDAVDLTVGRAGEVKGRTFELVAVDVEGSGDDVVEESGQAWVLATD</sequence>
<gene>
    <name evidence="2" type="ORF">Cph01nite_07260</name>
</gene>
<organism evidence="2 3">
    <name type="scientific">Cellulomonas phragmiteti</name>
    <dbReference type="NCBI Taxonomy" id="478780"/>
    <lineage>
        <taxon>Bacteria</taxon>
        <taxon>Bacillati</taxon>
        <taxon>Actinomycetota</taxon>
        <taxon>Actinomycetes</taxon>
        <taxon>Micrococcales</taxon>
        <taxon>Cellulomonadaceae</taxon>
        <taxon>Cellulomonas</taxon>
    </lineage>
</organism>
<feature type="signal peptide" evidence="1">
    <location>
        <begin position="1"/>
        <end position="26"/>
    </location>
</feature>
<dbReference type="EMBL" id="BONP01000003">
    <property type="protein sequence ID" value="GIG38964.1"/>
    <property type="molecule type" value="Genomic_DNA"/>
</dbReference>
<dbReference type="PROSITE" id="PS51257">
    <property type="entry name" value="PROKAR_LIPOPROTEIN"/>
    <property type="match status" value="1"/>
</dbReference>
<name>A0ABQ4DHY3_9CELL</name>
<feature type="chain" id="PRO_5047204021" description="Lipoprotein" evidence="1">
    <location>
        <begin position="27"/>
        <end position="117"/>
    </location>
</feature>
<reference evidence="2 3" key="1">
    <citation type="submission" date="2021-01" db="EMBL/GenBank/DDBJ databases">
        <title>Whole genome shotgun sequence of Cellulomonas phragmiteti NBRC 110785.</title>
        <authorList>
            <person name="Komaki H."/>
            <person name="Tamura T."/>
        </authorList>
    </citation>
    <scope>NUCLEOTIDE SEQUENCE [LARGE SCALE GENOMIC DNA]</scope>
    <source>
        <strain evidence="2 3">NBRC 110785</strain>
    </source>
</reference>
<evidence type="ECO:0000256" key="1">
    <source>
        <dbReference type="SAM" id="SignalP"/>
    </source>
</evidence>